<dbReference type="KEGG" id="nnv:QNH39_18625"/>
<keyword evidence="1" id="KW-1133">Transmembrane helix</keyword>
<accession>A0AA95MM96</accession>
<evidence type="ECO:0000313" key="3">
    <source>
        <dbReference type="Proteomes" id="UP001178288"/>
    </source>
</evidence>
<dbReference type="Proteomes" id="UP001178288">
    <property type="component" value="Chromosome"/>
</dbReference>
<dbReference type="EMBL" id="CP126114">
    <property type="protein sequence ID" value="WHY84653.1"/>
    <property type="molecule type" value="Genomic_DNA"/>
</dbReference>
<dbReference type="AlphaFoldDB" id="A0AA95MM96"/>
<dbReference type="RefSeq" id="WP_066089909.1">
    <property type="nucleotide sequence ID" value="NZ_CP126114.1"/>
</dbReference>
<keyword evidence="1" id="KW-0812">Transmembrane</keyword>
<reference evidence="2" key="1">
    <citation type="submission" date="2023-05" db="EMBL/GenBank/DDBJ databases">
        <title>Comparative genomics of Bacillaceae isolates and their secondary metabolite potential.</title>
        <authorList>
            <person name="Song L."/>
            <person name="Nielsen L.J."/>
            <person name="Mohite O."/>
            <person name="Xu X."/>
            <person name="Weber T."/>
            <person name="Kovacs A.T."/>
        </authorList>
    </citation>
    <scope>NUCLEOTIDE SEQUENCE</scope>
    <source>
        <strain evidence="2">XLM17</strain>
    </source>
</reference>
<feature type="transmembrane region" description="Helical" evidence="1">
    <location>
        <begin position="56"/>
        <end position="77"/>
    </location>
</feature>
<feature type="transmembrane region" description="Helical" evidence="1">
    <location>
        <begin position="89"/>
        <end position="111"/>
    </location>
</feature>
<gene>
    <name evidence="2" type="ORF">QNH39_18625</name>
</gene>
<feature type="transmembrane region" description="Helical" evidence="1">
    <location>
        <begin position="12"/>
        <end position="36"/>
    </location>
</feature>
<evidence type="ECO:0000256" key="1">
    <source>
        <dbReference type="SAM" id="Phobius"/>
    </source>
</evidence>
<protein>
    <submittedName>
        <fullName evidence="2">Uncharacterized protein</fullName>
    </submittedName>
</protein>
<keyword evidence="3" id="KW-1185">Reference proteome</keyword>
<keyword evidence="1" id="KW-0472">Membrane</keyword>
<sequence length="200" mass="23290">MSNLIVKTEKGPSLLVWTIILFFSSPITPFLLLGLIQDSIYHDRRSQWFFIAPPSAYIACLIAIIWIPIVLTLHLIIQYKYEFKKMKWVTLFLIFLSIPVLLGGITNYYYFDEKGVHYNSLNTLNEKTNEWSHLQEVKIVYSKNEATNVIDLNEYQFITDDNKVITVPISGEFKAYENLILAKLKENNVKVTDNFAEQNE</sequence>
<organism evidence="2 3">
    <name type="scientific">Neobacillus novalis</name>
    <dbReference type="NCBI Taxonomy" id="220687"/>
    <lineage>
        <taxon>Bacteria</taxon>
        <taxon>Bacillati</taxon>
        <taxon>Bacillota</taxon>
        <taxon>Bacilli</taxon>
        <taxon>Bacillales</taxon>
        <taxon>Bacillaceae</taxon>
        <taxon>Neobacillus</taxon>
    </lineage>
</organism>
<name>A0AA95MM96_9BACI</name>
<evidence type="ECO:0000313" key="2">
    <source>
        <dbReference type="EMBL" id="WHY84653.1"/>
    </source>
</evidence>
<proteinExistence type="predicted"/>